<dbReference type="InterPro" id="IPR001764">
    <property type="entry name" value="Glyco_hydro_3_N"/>
</dbReference>
<dbReference type="InterPro" id="IPR002772">
    <property type="entry name" value="Glyco_hydro_3_C"/>
</dbReference>
<dbReference type="InterPro" id="IPR026891">
    <property type="entry name" value="Fn3-like"/>
</dbReference>
<dbReference type="SMART" id="SM01217">
    <property type="entry name" value="Fn3_like"/>
    <property type="match status" value="1"/>
</dbReference>
<dbReference type="Pfam" id="PF01915">
    <property type="entry name" value="Glyco_hydro_3_C"/>
    <property type="match status" value="1"/>
</dbReference>
<comment type="caution">
    <text evidence="9">The sequence shown here is derived from an EMBL/GenBank/DDBJ whole genome shotgun (WGS) entry which is preliminary data.</text>
</comment>
<dbReference type="GO" id="GO:0008422">
    <property type="term" value="F:beta-glucosidase activity"/>
    <property type="evidence" value="ECO:0007669"/>
    <property type="project" value="UniProtKB-EC"/>
</dbReference>
<evidence type="ECO:0000256" key="5">
    <source>
        <dbReference type="ARBA" id="ARBA00022801"/>
    </source>
</evidence>
<keyword evidence="10" id="KW-1185">Reference proteome</keyword>
<reference evidence="10" key="1">
    <citation type="submission" date="2016-02" db="EMBL/GenBank/DDBJ databases">
        <title>Paenibacillus sp. LPB0068, isolated from Crassostrea gigas.</title>
        <authorList>
            <person name="Shin S.-K."/>
            <person name="Yi H."/>
        </authorList>
    </citation>
    <scope>NUCLEOTIDE SEQUENCE [LARGE SCALE GENOMIC DNA]</scope>
    <source>
        <strain evidence="10">KCTC 23969</strain>
    </source>
</reference>
<evidence type="ECO:0000313" key="10">
    <source>
        <dbReference type="Proteomes" id="UP000092612"/>
    </source>
</evidence>
<dbReference type="PANTHER" id="PTHR30620">
    <property type="entry name" value="PERIPLASMIC BETA-GLUCOSIDASE-RELATED"/>
    <property type="match status" value="1"/>
</dbReference>
<dbReference type="InterPro" id="IPR013783">
    <property type="entry name" value="Ig-like_fold"/>
</dbReference>
<evidence type="ECO:0000256" key="7">
    <source>
        <dbReference type="SAM" id="SignalP"/>
    </source>
</evidence>
<proteinExistence type="inferred from homology"/>
<dbReference type="Gene3D" id="3.20.20.300">
    <property type="entry name" value="Glycoside hydrolase, family 3, N-terminal domain"/>
    <property type="match status" value="1"/>
</dbReference>
<feature type="chain" id="PRO_5008616011" description="beta-glucosidase" evidence="7">
    <location>
        <begin position="19"/>
        <end position="751"/>
    </location>
</feature>
<protein>
    <recommendedName>
        <fullName evidence="3">beta-glucosidase</fullName>
        <ecNumber evidence="3">3.2.1.21</ecNumber>
    </recommendedName>
</protein>
<dbReference type="Gene3D" id="3.40.50.1700">
    <property type="entry name" value="Glycoside hydrolase family 3 C-terminal domain"/>
    <property type="match status" value="1"/>
</dbReference>
<dbReference type="SUPFAM" id="SSF52279">
    <property type="entry name" value="Beta-D-glucan exohydrolase, C-terminal domain"/>
    <property type="match status" value="1"/>
</dbReference>
<dbReference type="EC" id="3.2.1.21" evidence="3"/>
<feature type="signal peptide" evidence="7">
    <location>
        <begin position="1"/>
        <end position="18"/>
    </location>
</feature>
<dbReference type="PROSITE" id="PS51257">
    <property type="entry name" value="PROKAR_LIPOPROTEIN"/>
    <property type="match status" value="1"/>
</dbReference>
<dbReference type="Pfam" id="PF14310">
    <property type="entry name" value="Fn3-like"/>
    <property type="match status" value="1"/>
</dbReference>
<organism evidence="9 10">
    <name type="scientific">Polaribacter reichenbachii</name>
    <dbReference type="NCBI Taxonomy" id="996801"/>
    <lineage>
        <taxon>Bacteria</taxon>
        <taxon>Pseudomonadati</taxon>
        <taxon>Bacteroidota</taxon>
        <taxon>Flavobacteriia</taxon>
        <taxon>Flavobacteriales</taxon>
        <taxon>Flavobacteriaceae</taxon>
    </lineage>
</organism>
<comment type="similarity">
    <text evidence="2">Belongs to the glycosyl hydrolase 3 family.</text>
</comment>
<keyword evidence="4 7" id="KW-0732">Signal</keyword>
<dbReference type="FunFam" id="2.60.40.10:FF:000495">
    <property type="entry name" value="Periplasmic beta-glucosidase"/>
    <property type="match status" value="1"/>
</dbReference>
<dbReference type="PRINTS" id="PR00133">
    <property type="entry name" value="GLHYDRLASE3"/>
</dbReference>
<dbReference type="PANTHER" id="PTHR30620:SF16">
    <property type="entry name" value="LYSOSOMAL BETA GLUCOSIDASE"/>
    <property type="match status" value="1"/>
</dbReference>
<dbReference type="AlphaFoldDB" id="A0A1B8U4N8"/>
<evidence type="ECO:0000256" key="6">
    <source>
        <dbReference type="ARBA" id="ARBA00023295"/>
    </source>
</evidence>
<dbReference type="RefSeq" id="WP_068358607.1">
    <property type="nucleotide sequence ID" value="NZ_CP019337.1"/>
</dbReference>
<evidence type="ECO:0000313" key="9">
    <source>
        <dbReference type="EMBL" id="OBY66827.1"/>
    </source>
</evidence>
<dbReference type="InterPro" id="IPR051915">
    <property type="entry name" value="Cellulose_Degrad_GH3"/>
</dbReference>
<evidence type="ECO:0000256" key="1">
    <source>
        <dbReference type="ARBA" id="ARBA00000448"/>
    </source>
</evidence>
<dbReference type="InterPro" id="IPR036962">
    <property type="entry name" value="Glyco_hydro_3_N_sf"/>
</dbReference>
<sequence>MKKVFLLLLLLLTILSCKENKKSSFVKDTTHEAKIEALLAKMTLEEKIGQTNLRGVSSRATSLPTDLKESVRKGNVGAFLNIMNLDYVDELQRIAVEESPNGIPLIFGRDVIHGFKTMFPIPLGLAATWDAQIVEKSSEIAAFEASAYGIRWTFAPMLDIARDSRWGRIAESPGEDPYLATVLGAAYVKGFQSDDLSNPYSMAASAKHYIAYGAAIGGRDYNTVDMSEQLLRNVYLPPFKSAIDAGSATVMSSFNEINGVPATGNEFLLKDVLRGELQFDGFVVSDWDSVTEMVYHGYASDEKHAGELAAKAGLDMEMTSTAYENHLKELIKENKVTIEELNEFVRNILRIKFRLGLFENPYRNKEHKGNFYAENHLKEAKKAAIESTVLLKNKQSILPLSEKTKVAIIGPLANAPHEQLGTWAFDGEKEHTNTPLHAYQKASTNFMFAKGLGHSRDKSKKGFKEAIDVAKKSDVILFFGGEEAILSGEAHSRANIDLPGAQEALINELAKTGKPIVLVIMAGRPITITNIIDKTDAVLMSWHPGTMGGEALYEIINGIESPEGRLPVSWPKTAGQLPYFYNHKNTGRPADSVNFVSIDKIPIGAWQSSLGNDSHYLDAGFTPHFPFGYGLSYTTFKYADISISKETINFSENLEVKVSITNTGKTAGKETVQLYIQDVVGSITRPVKELKRYQQVFLKSGETKEISFQISAKDLEFVNHKLVKAAEEGKFNLWVGPNSAEGLKTSFSLKK</sequence>
<evidence type="ECO:0000256" key="4">
    <source>
        <dbReference type="ARBA" id="ARBA00022729"/>
    </source>
</evidence>
<dbReference type="Proteomes" id="UP000092612">
    <property type="component" value="Unassembled WGS sequence"/>
</dbReference>
<dbReference type="Pfam" id="PF00933">
    <property type="entry name" value="Glyco_hydro_3"/>
    <property type="match status" value="1"/>
</dbReference>
<dbReference type="Gene3D" id="2.60.40.10">
    <property type="entry name" value="Immunoglobulins"/>
    <property type="match status" value="1"/>
</dbReference>
<evidence type="ECO:0000256" key="2">
    <source>
        <dbReference type="ARBA" id="ARBA00005336"/>
    </source>
</evidence>
<accession>A0A1B8U4N8</accession>
<dbReference type="STRING" id="996801.BW723_00450"/>
<dbReference type="InterPro" id="IPR036881">
    <property type="entry name" value="Glyco_hydro_3_C_sf"/>
</dbReference>
<gene>
    <name evidence="9" type="ORF">LPB301_05200</name>
</gene>
<evidence type="ECO:0000256" key="3">
    <source>
        <dbReference type="ARBA" id="ARBA00012744"/>
    </source>
</evidence>
<evidence type="ECO:0000259" key="8">
    <source>
        <dbReference type="SMART" id="SM01217"/>
    </source>
</evidence>
<keyword evidence="6" id="KW-0326">Glycosidase</keyword>
<name>A0A1B8U4N8_9FLAO</name>
<dbReference type="KEGG" id="prn:BW723_00450"/>
<dbReference type="InterPro" id="IPR017853">
    <property type="entry name" value="GH"/>
</dbReference>
<dbReference type="OrthoDB" id="9805821at2"/>
<dbReference type="GO" id="GO:0009251">
    <property type="term" value="P:glucan catabolic process"/>
    <property type="evidence" value="ECO:0007669"/>
    <property type="project" value="TreeGrafter"/>
</dbReference>
<dbReference type="EMBL" id="LSFL01000011">
    <property type="protein sequence ID" value="OBY66827.1"/>
    <property type="molecule type" value="Genomic_DNA"/>
</dbReference>
<dbReference type="SUPFAM" id="SSF51445">
    <property type="entry name" value="(Trans)glycosidases"/>
    <property type="match status" value="1"/>
</dbReference>
<dbReference type="FunFam" id="3.20.20.300:FF:000005">
    <property type="entry name" value="Periplasmic beta-glucosidase"/>
    <property type="match status" value="1"/>
</dbReference>
<comment type="catalytic activity">
    <reaction evidence="1">
        <text>Hydrolysis of terminal, non-reducing beta-D-glucosyl residues with release of beta-D-glucose.</text>
        <dbReference type="EC" id="3.2.1.21"/>
    </reaction>
</comment>
<keyword evidence="5 9" id="KW-0378">Hydrolase</keyword>
<feature type="domain" description="Fibronectin type III-like" evidence="8">
    <location>
        <begin position="670"/>
        <end position="739"/>
    </location>
</feature>